<name>A0A4R2GK07_9BACT</name>
<keyword evidence="3" id="KW-1185">Reference proteome</keyword>
<feature type="chain" id="PRO_5020737774" evidence="1">
    <location>
        <begin position="21"/>
        <end position="225"/>
    </location>
</feature>
<protein>
    <submittedName>
        <fullName evidence="2">Uncharacterized protein</fullName>
    </submittedName>
</protein>
<dbReference type="RefSeq" id="WP_132434066.1">
    <property type="nucleotide sequence ID" value="NZ_SLWK01000007.1"/>
</dbReference>
<accession>A0A4R2GK07</accession>
<organism evidence="2 3">
    <name type="scientific">Natronoflexus pectinivorans</name>
    <dbReference type="NCBI Taxonomy" id="682526"/>
    <lineage>
        <taxon>Bacteria</taxon>
        <taxon>Pseudomonadati</taxon>
        <taxon>Bacteroidota</taxon>
        <taxon>Bacteroidia</taxon>
        <taxon>Marinilabiliales</taxon>
        <taxon>Marinilabiliaceae</taxon>
        <taxon>Natronoflexus</taxon>
    </lineage>
</organism>
<evidence type="ECO:0000313" key="3">
    <source>
        <dbReference type="Proteomes" id="UP000295221"/>
    </source>
</evidence>
<evidence type="ECO:0000256" key="1">
    <source>
        <dbReference type="SAM" id="SignalP"/>
    </source>
</evidence>
<proteinExistence type="predicted"/>
<dbReference type="Proteomes" id="UP000295221">
    <property type="component" value="Unassembled WGS sequence"/>
</dbReference>
<sequence>MRAFVIIALFLCVLFPSCNNQDGKYVEVFLIPDGLDSINKTSVKLRIVNNTSEDVYILGMNPFIDMRFISDKNFDISKDVWDDFYFSLTVPKPPDSIAFSQQEQNYRDFLSCAQMAEIGRVKSVDLSGDSSEFVKDFMNVIGVKYELAILVKSNAFYEREFTFNIRPDSLKAIKLSYDYSCFFNEIDEYFLYESKHGSYYINNKPLKEVCGYSLFQGSFEAELRF</sequence>
<comment type="caution">
    <text evidence="2">The sequence shown here is derived from an EMBL/GenBank/DDBJ whole genome shotgun (WGS) entry which is preliminary data.</text>
</comment>
<reference evidence="2 3" key="1">
    <citation type="submission" date="2019-03" db="EMBL/GenBank/DDBJ databases">
        <title>Genomic Encyclopedia of Type Strains, Phase IV (KMG-IV): sequencing the most valuable type-strain genomes for metagenomic binning, comparative biology and taxonomic classification.</title>
        <authorList>
            <person name="Goeker M."/>
        </authorList>
    </citation>
    <scope>NUCLEOTIDE SEQUENCE [LARGE SCALE GENOMIC DNA]</scope>
    <source>
        <strain evidence="2 3">DSM 24179</strain>
    </source>
</reference>
<keyword evidence="1" id="KW-0732">Signal</keyword>
<evidence type="ECO:0000313" key="2">
    <source>
        <dbReference type="EMBL" id="TCO07750.1"/>
    </source>
</evidence>
<gene>
    <name evidence="2" type="ORF">EV194_107134</name>
</gene>
<dbReference type="AlphaFoldDB" id="A0A4R2GK07"/>
<feature type="signal peptide" evidence="1">
    <location>
        <begin position="1"/>
        <end position="20"/>
    </location>
</feature>
<dbReference type="EMBL" id="SLWK01000007">
    <property type="protein sequence ID" value="TCO07750.1"/>
    <property type="molecule type" value="Genomic_DNA"/>
</dbReference>